<accession>A0A1M6MR90</accession>
<proteinExistence type="predicted"/>
<dbReference type="Gene3D" id="2.60.120.260">
    <property type="entry name" value="Galactose-binding domain-like"/>
    <property type="match status" value="1"/>
</dbReference>
<evidence type="ECO:0000313" key="1">
    <source>
        <dbReference type="EMBL" id="SHJ85964.1"/>
    </source>
</evidence>
<protein>
    <submittedName>
        <fullName evidence="1">Uncharacterized protein</fullName>
    </submittedName>
</protein>
<keyword evidence="2" id="KW-1185">Reference proteome</keyword>
<evidence type="ECO:0000313" key="2">
    <source>
        <dbReference type="Proteomes" id="UP000184314"/>
    </source>
</evidence>
<dbReference type="AlphaFoldDB" id="A0A1M6MR90"/>
<dbReference type="Proteomes" id="UP000184314">
    <property type="component" value="Unassembled WGS sequence"/>
</dbReference>
<gene>
    <name evidence="1" type="ORF">SAMN04488007_1711</name>
</gene>
<dbReference type="PROSITE" id="PS51257">
    <property type="entry name" value="PROKAR_LIPOPROTEIN"/>
    <property type="match status" value="1"/>
</dbReference>
<dbReference type="RefSeq" id="WP_073243016.1">
    <property type="nucleotide sequence ID" value="NZ_FQZX01000001.1"/>
</dbReference>
<name>A0A1M6MR90_9FLAO</name>
<dbReference type="STRING" id="228958.SAMN04488007_1711"/>
<reference evidence="2" key="1">
    <citation type="submission" date="2016-11" db="EMBL/GenBank/DDBJ databases">
        <authorList>
            <person name="Varghese N."/>
            <person name="Submissions S."/>
        </authorList>
    </citation>
    <scope>NUCLEOTIDE SEQUENCE [LARGE SCALE GENOMIC DNA]</scope>
    <source>
        <strain evidence="2">DSM 16478</strain>
    </source>
</reference>
<sequence>MKTKFKILTAFVAVLSGLYSCEDIYDDIELNEANSRIIATSQMNFTNTIRIGNSITLGDLSSGVASRLWTLPTGVADIVGSDNDETSTEQNVKAIFNVEGEHDVFLTQVFKGEAYDLAGNIIGKEIDTTIVVTVLPQIKTVLKAFKLNEDGSQGDELSLTSGANNEVTAGKAVRFIVDESTQGSPDSFVWTAEGGTRVSLSEDKRIYDVRYKKTGSFGLELISSLARPVGEEIITLTSLINVIPSTEPVQLDGIEAVGTSIFLNFSRDMDETTGVPSDFVVSIDNGGISNPAITSITVNPDTANFVELKLDIPQFYSDDMISLSYTKGSLSTLDGVIADSFTDEEAVLIEQNLLIGTSYDYSMETGGADWKDVGWGGVWGQFTAVVNDARAKTGTMAAQAAIEANGGMIYAYKPEAIDNAKFTFEAGKNYKLGAWVYITTPVTGTADLRFYVVPPFKEVFIAELNASTPLDKWVYISSDEFNFLSDTTSEILIRGNNQNNGAELLFTIDDITITEVVNKP</sequence>
<dbReference type="EMBL" id="FQZX01000001">
    <property type="protein sequence ID" value="SHJ85964.1"/>
    <property type="molecule type" value="Genomic_DNA"/>
</dbReference>
<dbReference type="OrthoDB" id="832237at2"/>
<organism evidence="1 2">
    <name type="scientific">Maribacter aquivivus</name>
    <dbReference type="NCBI Taxonomy" id="228958"/>
    <lineage>
        <taxon>Bacteria</taxon>
        <taxon>Pseudomonadati</taxon>
        <taxon>Bacteroidota</taxon>
        <taxon>Flavobacteriia</taxon>
        <taxon>Flavobacteriales</taxon>
        <taxon>Flavobacteriaceae</taxon>
        <taxon>Maribacter</taxon>
    </lineage>
</organism>